<organism evidence="1 2">
    <name type="scientific">Aquibacillus rhizosphaerae</name>
    <dbReference type="NCBI Taxonomy" id="3051431"/>
    <lineage>
        <taxon>Bacteria</taxon>
        <taxon>Bacillati</taxon>
        <taxon>Bacillota</taxon>
        <taxon>Bacilli</taxon>
        <taxon>Bacillales</taxon>
        <taxon>Bacillaceae</taxon>
        <taxon>Aquibacillus</taxon>
    </lineage>
</organism>
<reference evidence="1 2" key="1">
    <citation type="submission" date="2023-06" db="EMBL/GenBank/DDBJ databases">
        <title>Aquibacillus rhizosphaerae LR5S19.</title>
        <authorList>
            <person name="Sun J.-Q."/>
        </authorList>
    </citation>
    <scope>NUCLEOTIDE SEQUENCE [LARGE SCALE GENOMIC DNA]</scope>
    <source>
        <strain evidence="1 2">LR5S19</strain>
    </source>
</reference>
<dbReference type="EMBL" id="JASTZU010000041">
    <property type="protein sequence ID" value="MDL4841525.1"/>
    <property type="molecule type" value="Genomic_DNA"/>
</dbReference>
<sequence length="48" mass="5588">MQAREKRSELPQCLTLEKKIYHVRVSANFLSSAIKNQQHLQKKHRVGG</sequence>
<dbReference type="RefSeq" id="WP_285932810.1">
    <property type="nucleotide sequence ID" value="NZ_JASTZU010000041.1"/>
</dbReference>
<protein>
    <submittedName>
        <fullName evidence="1">Uncharacterized protein</fullName>
    </submittedName>
</protein>
<accession>A0ABT7LAF3</accession>
<name>A0ABT7LAF3_9BACI</name>
<keyword evidence="2" id="KW-1185">Reference proteome</keyword>
<dbReference type="Proteomes" id="UP001235343">
    <property type="component" value="Unassembled WGS sequence"/>
</dbReference>
<proteinExistence type="predicted"/>
<evidence type="ECO:0000313" key="1">
    <source>
        <dbReference type="EMBL" id="MDL4841525.1"/>
    </source>
</evidence>
<gene>
    <name evidence="1" type="ORF">QQS35_13840</name>
</gene>
<comment type="caution">
    <text evidence="1">The sequence shown here is derived from an EMBL/GenBank/DDBJ whole genome shotgun (WGS) entry which is preliminary data.</text>
</comment>
<evidence type="ECO:0000313" key="2">
    <source>
        <dbReference type="Proteomes" id="UP001235343"/>
    </source>
</evidence>